<gene>
    <name evidence="8" type="ORF">V6N11_020673</name>
</gene>
<dbReference type="InterPro" id="IPR002401">
    <property type="entry name" value="Cyt_P450_E_grp-I"/>
</dbReference>
<evidence type="ECO:0000313" key="8">
    <source>
        <dbReference type="EMBL" id="KAK8997189.1"/>
    </source>
</evidence>
<keyword evidence="5 6" id="KW-0408">Iron</keyword>
<keyword evidence="2 6" id="KW-0349">Heme</keyword>
<dbReference type="InterPro" id="IPR017972">
    <property type="entry name" value="Cyt_P450_CS"/>
</dbReference>
<accession>A0ABR2Q9G6</accession>
<proteinExistence type="inferred from homology"/>
<dbReference type="Proteomes" id="UP001396334">
    <property type="component" value="Unassembled WGS sequence"/>
</dbReference>
<evidence type="ECO:0000313" key="9">
    <source>
        <dbReference type="Proteomes" id="UP001396334"/>
    </source>
</evidence>
<reference evidence="8 9" key="1">
    <citation type="journal article" date="2024" name="G3 (Bethesda)">
        <title>Genome assembly of Hibiscus sabdariffa L. provides insights into metabolisms of medicinal natural products.</title>
        <authorList>
            <person name="Kim T."/>
        </authorList>
    </citation>
    <scope>NUCLEOTIDE SEQUENCE [LARGE SCALE GENOMIC DNA]</scope>
    <source>
        <strain evidence="8">TK-2024</strain>
        <tissue evidence="8">Old leaves</tissue>
    </source>
</reference>
<sequence length="515" mass="58869">MQFLPLFLHGSSMDNQIMLLTLSFPFLVFIFMVFKLRRESKIKDTPQNLPPAPRKLPLIGHLHLLLFSLPHRRLSELAKRHGPVMHLQLGELSYVVVSSPEAAKQVLKTHDMNFANRPFRLVAEIIWYNFSDIAFAPYGDYWRQLRKVCTLELLSNKRVQSFRSTREEQVSSFIRSIFSHTGSEINLGEMLMNLSYNITLRSSFAGRCKQHEAFVLIVRKVLEALDGFSVADLYPSVKLLPVITGMRAKLERLHRDLDGMLESIIEEHRASNANTKKTKDVTYDLVDVLLNLQDHGGLEFPLTNDNIKAVILDMLIAGTETSSTAAEWAMSEMMKNPGTLEKAQAEVRRVYDRTGDVNESDLHELKYLKLVIKETLRLHPPLPLILPREGSERCEINGYEIPAKTKVIVNAWEIARDSNYWNEGARFDPERFADGSVDYRGGNFEYIPFGAGRRICPGMSYGMAVVELALAQLLYHFDWKLPNGMKTEDLDMTEAFGVTVRRKKDLHLIPISRHP</sequence>
<evidence type="ECO:0000256" key="7">
    <source>
        <dbReference type="SAM" id="Phobius"/>
    </source>
</evidence>
<keyword evidence="4 6" id="KW-0560">Oxidoreductase</keyword>
<dbReference type="PRINTS" id="PR00463">
    <property type="entry name" value="EP450I"/>
</dbReference>
<evidence type="ECO:0000256" key="2">
    <source>
        <dbReference type="ARBA" id="ARBA00022617"/>
    </source>
</evidence>
<dbReference type="CDD" id="cd11072">
    <property type="entry name" value="CYP71-like"/>
    <property type="match status" value="1"/>
</dbReference>
<dbReference type="Gene3D" id="1.10.630.10">
    <property type="entry name" value="Cytochrome P450"/>
    <property type="match status" value="1"/>
</dbReference>
<evidence type="ECO:0000256" key="1">
    <source>
        <dbReference type="ARBA" id="ARBA00010617"/>
    </source>
</evidence>
<comment type="similarity">
    <text evidence="1 6">Belongs to the cytochrome P450 family.</text>
</comment>
<evidence type="ECO:0000256" key="4">
    <source>
        <dbReference type="ARBA" id="ARBA00023002"/>
    </source>
</evidence>
<dbReference type="Pfam" id="PF00067">
    <property type="entry name" value="p450"/>
    <property type="match status" value="1"/>
</dbReference>
<name>A0ABR2Q9G6_9ROSI</name>
<keyword evidence="3 6" id="KW-0479">Metal-binding</keyword>
<feature type="transmembrane region" description="Helical" evidence="7">
    <location>
        <begin position="16"/>
        <end position="34"/>
    </location>
</feature>
<evidence type="ECO:0000256" key="6">
    <source>
        <dbReference type="RuleBase" id="RU000461"/>
    </source>
</evidence>
<comment type="caution">
    <text evidence="8">The sequence shown here is derived from an EMBL/GenBank/DDBJ whole genome shotgun (WGS) entry which is preliminary data.</text>
</comment>
<protein>
    <recommendedName>
        <fullName evidence="10">Cytochrome P450</fullName>
    </recommendedName>
</protein>
<dbReference type="PANTHER" id="PTHR47955">
    <property type="entry name" value="CYTOCHROME P450 FAMILY 71 PROTEIN"/>
    <property type="match status" value="1"/>
</dbReference>
<dbReference type="EMBL" id="JBBPBN010000043">
    <property type="protein sequence ID" value="KAK8997189.1"/>
    <property type="molecule type" value="Genomic_DNA"/>
</dbReference>
<dbReference type="SUPFAM" id="SSF48264">
    <property type="entry name" value="Cytochrome P450"/>
    <property type="match status" value="1"/>
</dbReference>
<dbReference type="PROSITE" id="PS00086">
    <property type="entry name" value="CYTOCHROME_P450"/>
    <property type="match status" value="1"/>
</dbReference>
<keyword evidence="7" id="KW-1133">Transmembrane helix</keyword>
<evidence type="ECO:0000256" key="5">
    <source>
        <dbReference type="ARBA" id="ARBA00023004"/>
    </source>
</evidence>
<keyword evidence="9" id="KW-1185">Reference proteome</keyword>
<dbReference type="PANTHER" id="PTHR47955:SF8">
    <property type="entry name" value="CYTOCHROME P450 71D11-LIKE"/>
    <property type="match status" value="1"/>
</dbReference>
<dbReference type="InterPro" id="IPR036396">
    <property type="entry name" value="Cyt_P450_sf"/>
</dbReference>
<keyword evidence="7" id="KW-0472">Membrane</keyword>
<dbReference type="PRINTS" id="PR00385">
    <property type="entry name" value="P450"/>
</dbReference>
<dbReference type="InterPro" id="IPR001128">
    <property type="entry name" value="Cyt_P450"/>
</dbReference>
<evidence type="ECO:0000256" key="3">
    <source>
        <dbReference type="ARBA" id="ARBA00022723"/>
    </source>
</evidence>
<organism evidence="8 9">
    <name type="scientific">Hibiscus sabdariffa</name>
    <name type="common">roselle</name>
    <dbReference type="NCBI Taxonomy" id="183260"/>
    <lineage>
        <taxon>Eukaryota</taxon>
        <taxon>Viridiplantae</taxon>
        <taxon>Streptophyta</taxon>
        <taxon>Embryophyta</taxon>
        <taxon>Tracheophyta</taxon>
        <taxon>Spermatophyta</taxon>
        <taxon>Magnoliopsida</taxon>
        <taxon>eudicotyledons</taxon>
        <taxon>Gunneridae</taxon>
        <taxon>Pentapetalae</taxon>
        <taxon>rosids</taxon>
        <taxon>malvids</taxon>
        <taxon>Malvales</taxon>
        <taxon>Malvaceae</taxon>
        <taxon>Malvoideae</taxon>
        <taxon>Hibiscus</taxon>
    </lineage>
</organism>
<keyword evidence="6" id="KW-0503">Monooxygenase</keyword>
<keyword evidence="7" id="KW-0812">Transmembrane</keyword>
<evidence type="ECO:0008006" key="10">
    <source>
        <dbReference type="Google" id="ProtNLM"/>
    </source>
</evidence>